<dbReference type="Proteomes" id="UP000036700">
    <property type="component" value="Chromosome"/>
</dbReference>
<keyword evidence="2" id="KW-1185">Reference proteome</keyword>
<keyword evidence="1" id="KW-0436">Ligase</keyword>
<dbReference type="STRING" id="445709.ABW99_19115"/>
<dbReference type="AlphaFoldDB" id="A0A0G3ESH0"/>
<dbReference type="OrthoDB" id="9157371at2"/>
<evidence type="ECO:0000313" key="2">
    <source>
        <dbReference type="Proteomes" id="UP000036700"/>
    </source>
</evidence>
<dbReference type="KEGG" id="ptx:ABW99_19115"/>
<sequence length="211" mass="23886">MMRKTWLDTQRLREEIAMTAARLIAEDGLDYASAKRKATRQITGEDKISGDLLPNNEQIEEEIRAYLNLFQADTHPAQLRELRLTALALMEQLSNYRLYLVGAVLNGTATSHSDIHLQAFCDNGKDLAIELLNRGVQYEVSETRHFAGRGMVETLSFLWRQHREQPPVGVHIVLYTLGDLRNAAKLDAQKRPLRLDAAGLRSLLHDQLTAV</sequence>
<name>A0A0G3ESH0_9BURK</name>
<proteinExistence type="predicted"/>
<accession>A0A0G3ESH0</accession>
<gene>
    <name evidence="1" type="ORF">ABW99_19115</name>
</gene>
<organism evidence="1 2">
    <name type="scientific">Pandoraea thiooxydans</name>
    <dbReference type="NCBI Taxonomy" id="445709"/>
    <lineage>
        <taxon>Bacteria</taxon>
        <taxon>Pseudomonadati</taxon>
        <taxon>Pseudomonadota</taxon>
        <taxon>Betaproteobacteria</taxon>
        <taxon>Burkholderiales</taxon>
        <taxon>Burkholderiaceae</taxon>
        <taxon>Pandoraea</taxon>
    </lineage>
</organism>
<reference evidence="2" key="1">
    <citation type="submission" date="2015-06" db="EMBL/GenBank/DDBJ databases">
        <authorList>
            <person name="Lim Y.L."/>
            <person name="Ee R."/>
            <person name="Yong D."/>
            <person name="How K.Y."/>
            <person name="Yin W.F."/>
            <person name="Chan K.G."/>
        </authorList>
    </citation>
    <scope>NUCLEOTIDE SEQUENCE [LARGE SCALE GENOMIC DNA]</scope>
    <source>
        <strain evidence="2">DSM 25325</strain>
    </source>
</reference>
<evidence type="ECO:0000313" key="1">
    <source>
        <dbReference type="EMBL" id="AKJ70003.1"/>
    </source>
</evidence>
<dbReference type="GO" id="GO:0016874">
    <property type="term" value="F:ligase activity"/>
    <property type="evidence" value="ECO:0007669"/>
    <property type="project" value="UniProtKB-KW"/>
</dbReference>
<protein>
    <submittedName>
        <fullName evidence="1">UDP-N-acetylmuramate--alanine ligase</fullName>
    </submittedName>
</protein>
<dbReference type="EMBL" id="CP011568">
    <property type="protein sequence ID" value="AKJ70003.1"/>
    <property type="molecule type" value="Genomic_DNA"/>
</dbReference>
<dbReference type="PATRIC" id="fig|445709.3.peg.4015"/>
<dbReference type="RefSeq" id="WP_047215910.1">
    <property type="nucleotide sequence ID" value="NZ_CP011568.3"/>
</dbReference>